<keyword evidence="3" id="KW-0723">Serine/threonine-protein kinase</keyword>
<keyword evidence="4 13" id="KW-0808">Transferase</keyword>
<dbReference type="SMART" id="SM00090">
    <property type="entry name" value="RIO"/>
    <property type="match status" value="1"/>
</dbReference>
<evidence type="ECO:0000256" key="9">
    <source>
        <dbReference type="ARBA" id="ARBA00022842"/>
    </source>
</evidence>
<dbReference type="InterPro" id="IPR000719">
    <property type="entry name" value="Prot_kinase_dom"/>
</dbReference>
<dbReference type="Gene3D" id="1.10.510.10">
    <property type="entry name" value="Transferase(Phosphotransferase) domain 1"/>
    <property type="match status" value="1"/>
</dbReference>
<dbReference type="Pfam" id="PF01163">
    <property type="entry name" value="RIO1"/>
    <property type="match status" value="1"/>
</dbReference>
<dbReference type="InterPro" id="IPR018934">
    <property type="entry name" value="RIO_dom"/>
</dbReference>
<dbReference type="EMBL" id="LNGC01000142">
    <property type="protein sequence ID" value="KYC47825.1"/>
    <property type="molecule type" value="Genomic_DNA"/>
</dbReference>
<evidence type="ECO:0000256" key="6">
    <source>
        <dbReference type="ARBA" id="ARBA00022741"/>
    </source>
</evidence>
<name>A0A150ISJ2_9EURY</name>
<comment type="similarity">
    <text evidence="1">Belongs to the protein kinase superfamily. RIO-type Ser/Thr kinase family.</text>
</comment>
<dbReference type="InterPro" id="IPR018935">
    <property type="entry name" value="RIO_kinase_CS"/>
</dbReference>
<dbReference type="PATRIC" id="fig|1705409.3.peg.2041"/>
<dbReference type="InterPro" id="IPR051272">
    <property type="entry name" value="RIO-type_Ser/Thr_kinase"/>
</dbReference>
<dbReference type="Proteomes" id="UP000075398">
    <property type="component" value="Unassembled WGS sequence"/>
</dbReference>
<keyword evidence="9" id="KW-0460">Magnesium</keyword>
<evidence type="ECO:0000256" key="2">
    <source>
        <dbReference type="ARBA" id="ARBA00012513"/>
    </source>
</evidence>
<dbReference type="GO" id="GO:0005524">
    <property type="term" value="F:ATP binding"/>
    <property type="evidence" value="ECO:0007669"/>
    <property type="project" value="UniProtKB-KW"/>
</dbReference>
<evidence type="ECO:0000259" key="12">
    <source>
        <dbReference type="PROSITE" id="PS50011"/>
    </source>
</evidence>
<keyword evidence="8" id="KW-0067">ATP-binding</keyword>
<dbReference type="PROSITE" id="PS50011">
    <property type="entry name" value="PROTEIN_KINASE_DOM"/>
    <property type="match status" value="1"/>
</dbReference>
<accession>A0A150ISJ2</accession>
<proteinExistence type="inferred from homology"/>
<sequence length="257" mass="30099">MGDIEDHIDVYERKEEIKNLKRERVNRDSDIFKVRDEVFDQSTRLTLFKLMNNGYIESLNGEIATGKEANVFYGKDGDGKEIAVKIYRIATSNFNKMYSYLVGDPRFYYTKKDKRSTVFAWAKREFKNLKIASEVINVPKPILTRNNVLIMEFLGKNMKAYPTLKDNKSKDPEKDFNLIIENVDKLYKAGLIHADLSEYNILMGKKMYFIDFAQGTIKDSIMAQDFLKRDIENIGRYFSNYIEVPEVNETLKRILNE</sequence>
<evidence type="ECO:0000256" key="3">
    <source>
        <dbReference type="ARBA" id="ARBA00022527"/>
    </source>
</evidence>
<evidence type="ECO:0000256" key="10">
    <source>
        <dbReference type="ARBA" id="ARBA00047899"/>
    </source>
</evidence>
<keyword evidence="6" id="KW-0547">Nucleotide-binding</keyword>
<evidence type="ECO:0000313" key="13">
    <source>
        <dbReference type="EMBL" id="KYC47825.1"/>
    </source>
</evidence>
<reference evidence="13 14" key="1">
    <citation type="journal article" date="2016" name="ISME J.">
        <title>Chasing the elusive Euryarchaeota class WSA2: genomes reveal a uniquely fastidious methyl-reducing methanogen.</title>
        <authorList>
            <person name="Nobu M.K."/>
            <person name="Narihiro T."/>
            <person name="Kuroda K."/>
            <person name="Mei R."/>
            <person name="Liu W.T."/>
        </authorList>
    </citation>
    <scope>NUCLEOTIDE SEQUENCE [LARGE SCALE GENOMIC DNA]</scope>
    <source>
        <strain evidence="13">U1lsi0528_Bin055</strain>
    </source>
</reference>
<evidence type="ECO:0000256" key="7">
    <source>
        <dbReference type="ARBA" id="ARBA00022777"/>
    </source>
</evidence>
<comment type="caution">
    <text evidence="13">The sequence shown here is derived from an EMBL/GenBank/DDBJ whole genome shotgun (WGS) entry which is preliminary data.</text>
</comment>
<dbReference type="PANTHER" id="PTHR45723">
    <property type="entry name" value="SERINE/THREONINE-PROTEIN KINASE RIO1"/>
    <property type="match status" value="1"/>
</dbReference>
<dbReference type="SUPFAM" id="SSF56112">
    <property type="entry name" value="Protein kinase-like (PK-like)"/>
    <property type="match status" value="1"/>
</dbReference>
<feature type="domain" description="Protein kinase" evidence="12">
    <location>
        <begin position="57"/>
        <end position="257"/>
    </location>
</feature>
<dbReference type="Gene3D" id="3.30.200.20">
    <property type="entry name" value="Phosphorylase Kinase, domain 1"/>
    <property type="match status" value="1"/>
</dbReference>
<evidence type="ECO:0000256" key="1">
    <source>
        <dbReference type="ARBA" id="ARBA00009196"/>
    </source>
</evidence>
<dbReference type="CDD" id="cd05145">
    <property type="entry name" value="RIO1_like"/>
    <property type="match status" value="1"/>
</dbReference>
<evidence type="ECO:0000256" key="4">
    <source>
        <dbReference type="ARBA" id="ARBA00022679"/>
    </source>
</evidence>
<protein>
    <recommendedName>
        <fullName evidence="2">non-specific serine/threonine protein kinase</fullName>
        <ecNumber evidence="2">2.7.11.1</ecNumber>
    </recommendedName>
</protein>
<dbReference type="PROSITE" id="PS00109">
    <property type="entry name" value="PROTEIN_KINASE_TYR"/>
    <property type="match status" value="1"/>
</dbReference>
<dbReference type="PROSITE" id="PS01245">
    <property type="entry name" value="RIO1"/>
    <property type="match status" value="1"/>
</dbReference>
<dbReference type="EC" id="2.7.11.1" evidence="2"/>
<organism evidence="13 14">
    <name type="scientific">Candidatus Methanofastidiosum methylothiophilum</name>
    <dbReference type="NCBI Taxonomy" id="1705564"/>
    <lineage>
        <taxon>Archaea</taxon>
        <taxon>Methanobacteriati</taxon>
        <taxon>Methanobacteriota</taxon>
        <taxon>Stenosarchaea group</taxon>
        <taxon>Candidatus Methanofastidiosia</taxon>
        <taxon>Candidatus Methanofastidiosales</taxon>
        <taxon>Candidatus Methanofastidiosaceae</taxon>
        <taxon>Candidatus Methanofastidiosum</taxon>
    </lineage>
</organism>
<evidence type="ECO:0000256" key="11">
    <source>
        <dbReference type="ARBA" id="ARBA00048679"/>
    </source>
</evidence>
<keyword evidence="7 13" id="KW-0418">Kinase</keyword>
<dbReference type="InterPro" id="IPR008266">
    <property type="entry name" value="Tyr_kinase_AS"/>
</dbReference>
<comment type="catalytic activity">
    <reaction evidence="10">
        <text>L-threonyl-[protein] + ATP = O-phospho-L-threonyl-[protein] + ADP + H(+)</text>
        <dbReference type="Rhea" id="RHEA:46608"/>
        <dbReference type="Rhea" id="RHEA-COMP:11060"/>
        <dbReference type="Rhea" id="RHEA-COMP:11605"/>
        <dbReference type="ChEBI" id="CHEBI:15378"/>
        <dbReference type="ChEBI" id="CHEBI:30013"/>
        <dbReference type="ChEBI" id="CHEBI:30616"/>
        <dbReference type="ChEBI" id="CHEBI:61977"/>
        <dbReference type="ChEBI" id="CHEBI:456216"/>
        <dbReference type="EC" id="2.7.11.1"/>
    </reaction>
</comment>
<keyword evidence="5" id="KW-0479">Metal-binding</keyword>
<evidence type="ECO:0000256" key="8">
    <source>
        <dbReference type="ARBA" id="ARBA00022840"/>
    </source>
</evidence>
<dbReference type="GO" id="GO:0046872">
    <property type="term" value="F:metal ion binding"/>
    <property type="evidence" value="ECO:0007669"/>
    <property type="project" value="UniProtKB-KW"/>
</dbReference>
<gene>
    <name evidence="13" type="primary">rio1</name>
    <name evidence="13" type="ORF">AMQ22_01923</name>
</gene>
<dbReference type="GO" id="GO:0004674">
    <property type="term" value="F:protein serine/threonine kinase activity"/>
    <property type="evidence" value="ECO:0007669"/>
    <property type="project" value="UniProtKB-KW"/>
</dbReference>
<dbReference type="InterPro" id="IPR000687">
    <property type="entry name" value="RIO_kinase"/>
</dbReference>
<evidence type="ECO:0000313" key="14">
    <source>
        <dbReference type="Proteomes" id="UP000075398"/>
    </source>
</evidence>
<evidence type="ECO:0000256" key="5">
    <source>
        <dbReference type="ARBA" id="ARBA00022723"/>
    </source>
</evidence>
<comment type="catalytic activity">
    <reaction evidence="11">
        <text>L-seryl-[protein] + ATP = O-phospho-L-seryl-[protein] + ADP + H(+)</text>
        <dbReference type="Rhea" id="RHEA:17989"/>
        <dbReference type="Rhea" id="RHEA-COMP:9863"/>
        <dbReference type="Rhea" id="RHEA-COMP:11604"/>
        <dbReference type="ChEBI" id="CHEBI:15378"/>
        <dbReference type="ChEBI" id="CHEBI:29999"/>
        <dbReference type="ChEBI" id="CHEBI:30616"/>
        <dbReference type="ChEBI" id="CHEBI:83421"/>
        <dbReference type="ChEBI" id="CHEBI:456216"/>
        <dbReference type="EC" id="2.7.11.1"/>
    </reaction>
</comment>
<dbReference type="STRING" id="1705564.APG08_01433"/>
<dbReference type="GO" id="GO:0106310">
    <property type="term" value="F:protein serine kinase activity"/>
    <property type="evidence" value="ECO:0007669"/>
    <property type="project" value="RHEA"/>
</dbReference>
<dbReference type="AlphaFoldDB" id="A0A150ISJ2"/>
<dbReference type="InterPro" id="IPR011009">
    <property type="entry name" value="Kinase-like_dom_sf"/>
</dbReference>